<feature type="transmembrane region" description="Helical" evidence="2">
    <location>
        <begin position="20"/>
        <end position="43"/>
    </location>
</feature>
<dbReference type="EMBL" id="LODL01000007">
    <property type="protein sequence ID" value="KXB32256.1"/>
    <property type="molecule type" value="Genomic_DNA"/>
</dbReference>
<dbReference type="Pfam" id="PF20303">
    <property type="entry name" value="YLATT"/>
    <property type="match status" value="1"/>
</dbReference>
<dbReference type="SUPFAM" id="SSF46785">
    <property type="entry name" value="Winged helix' DNA-binding domain"/>
    <property type="match status" value="1"/>
</dbReference>
<name>A0A133XMV1_9RHOO</name>
<gene>
    <name evidence="4" type="ORF">AT959_04145</name>
</gene>
<comment type="caution">
    <text evidence="4">The sequence shown here is derived from an EMBL/GenBank/DDBJ whole genome shotgun (WGS) entry which is preliminary data.</text>
</comment>
<dbReference type="RefSeq" id="WP_066880892.1">
    <property type="nucleotide sequence ID" value="NZ_LODL01000007.1"/>
</dbReference>
<keyword evidence="2" id="KW-0472">Membrane</keyword>
<evidence type="ECO:0000256" key="1">
    <source>
        <dbReference type="SAM" id="Coils"/>
    </source>
</evidence>
<keyword evidence="2" id="KW-0812">Transmembrane</keyword>
<organism evidence="4 5">
    <name type="scientific">Dechloromonas denitrificans</name>
    <dbReference type="NCBI Taxonomy" id="281362"/>
    <lineage>
        <taxon>Bacteria</taxon>
        <taxon>Pseudomonadati</taxon>
        <taxon>Pseudomonadota</taxon>
        <taxon>Betaproteobacteria</taxon>
        <taxon>Rhodocyclales</taxon>
        <taxon>Azonexaceae</taxon>
        <taxon>Dechloromonas</taxon>
    </lineage>
</organism>
<protein>
    <recommendedName>
        <fullName evidence="3">YEATS-Like-Associating Three TM domain-containing protein</fullName>
    </recommendedName>
</protein>
<proteinExistence type="predicted"/>
<feature type="domain" description="YEATS-Like-Associating Three TM" evidence="3">
    <location>
        <begin position="21"/>
        <end position="127"/>
    </location>
</feature>
<dbReference type="Proteomes" id="UP000070186">
    <property type="component" value="Unassembled WGS sequence"/>
</dbReference>
<accession>A0A133XMV1</accession>
<evidence type="ECO:0000256" key="2">
    <source>
        <dbReference type="SAM" id="Phobius"/>
    </source>
</evidence>
<feature type="coiled-coil region" evidence="1">
    <location>
        <begin position="106"/>
        <end position="133"/>
    </location>
</feature>
<feature type="transmembrane region" description="Helical" evidence="2">
    <location>
        <begin position="91"/>
        <end position="109"/>
    </location>
</feature>
<feature type="transmembrane region" description="Helical" evidence="2">
    <location>
        <begin position="55"/>
        <end position="76"/>
    </location>
</feature>
<dbReference type="STRING" id="281362.AT959_04145"/>
<reference evidence="4 5" key="1">
    <citation type="submission" date="2015-12" db="EMBL/GenBank/DDBJ databases">
        <title>Nitrous oxide reduction kinetics distinguish bacteria harboring typical versus atypical NosZ.</title>
        <authorList>
            <person name="Yoon S."/>
            <person name="Nissen S."/>
            <person name="Park D."/>
            <person name="Sanford R.A."/>
            <person name="Loeffler F.E."/>
        </authorList>
    </citation>
    <scope>NUCLEOTIDE SEQUENCE [LARGE SCALE GENOMIC DNA]</scope>
    <source>
        <strain evidence="4 5">ATCC BAA-841</strain>
    </source>
</reference>
<keyword evidence="1" id="KW-0175">Coiled coil</keyword>
<keyword evidence="5" id="KW-1185">Reference proteome</keyword>
<evidence type="ECO:0000313" key="4">
    <source>
        <dbReference type="EMBL" id="KXB32256.1"/>
    </source>
</evidence>
<dbReference type="AlphaFoldDB" id="A0A133XMV1"/>
<evidence type="ECO:0000313" key="5">
    <source>
        <dbReference type="Proteomes" id="UP000070186"/>
    </source>
</evidence>
<keyword evidence="2" id="KW-1133">Transmembrane helix</keyword>
<dbReference type="InterPro" id="IPR046890">
    <property type="entry name" value="YLATT"/>
</dbReference>
<evidence type="ECO:0000259" key="3">
    <source>
        <dbReference type="Pfam" id="PF20303"/>
    </source>
</evidence>
<sequence length="241" mass="26556">MSGELQTAFQVTAPNSGIDTHMLLILLIMLLAGMLGGAANYFLADRQGEPGRRDWIKYPVLGVVAALTVPLFLNMISSTLLEGARTKPVDFYAFAGFCLIYVIASRRLLENVAQRLMGQLDQVKREVGHLKQRRDEPVIVPAKVESEKPAEPEAREVLSYNDVEILRALAEESFVYGNLAAICERTGLARDFVSHRLTVMKSMGVIETRINDKNVLHWGVSGRGKAVLGEIMAGQDDKKSA</sequence>
<dbReference type="InterPro" id="IPR036390">
    <property type="entry name" value="WH_DNA-bd_sf"/>
</dbReference>